<organism evidence="2 3">
    <name type="scientific">Saimiri boliviensis boliviensis</name>
    <name type="common">Bolivian squirrel monkey</name>
    <dbReference type="NCBI Taxonomy" id="39432"/>
    <lineage>
        <taxon>Eukaryota</taxon>
        <taxon>Metazoa</taxon>
        <taxon>Chordata</taxon>
        <taxon>Craniata</taxon>
        <taxon>Vertebrata</taxon>
        <taxon>Euteleostomi</taxon>
        <taxon>Mammalia</taxon>
        <taxon>Eutheria</taxon>
        <taxon>Euarchontoglires</taxon>
        <taxon>Primates</taxon>
        <taxon>Haplorrhini</taxon>
        <taxon>Platyrrhini</taxon>
        <taxon>Cebidae</taxon>
        <taxon>Saimiriinae</taxon>
        <taxon>Saimiri</taxon>
    </lineage>
</organism>
<reference evidence="2" key="2">
    <citation type="submission" date="2025-09" db="UniProtKB">
        <authorList>
            <consortium name="Ensembl"/>
        </authorList>
    </citation>
    <scope>IDENTIFICATION</scope>
</reference>
<keyword evidence="1" id="KW-0472">Membrane</keyword>
<evidence type="ECO:0008006" key="4">
    <source>
        <dbReference type="Google" id="ProtNLM"/>
    </source>
</evidence>
<keyword evidence="1" id="KW-1133">Transmembrane helix</keyword>
<sequence>MFLQHPVTPKSILELSISLPHLDSASSRIRSSASYLLLAIVLISWGYVIYASTVAARRQLRKKYPDRIFGTSENL</sequence>
<proteinExistence type="predicted"/>
<protein>
    <recommendedName>
        <fullName evidence="4">Small integral membrane protein 27</fullName>
    </recommendedName>
</protein>
<reference evidence="2" key="1">
    <citation type="submission" date="2025-08" db="UniProtKB">
        <authorList>
            <consortium name="Ensembl"/>
        </authorList>
    </citation>
    <scope>IDENTIFICATION</scope>
</reference>
<dbReference type="AlphaFoldDB" id="A0A2K6SHZ0"/>
<keyword evidence="3" id="KW-1185">Reference proteome</keyword>
<evidence type="ECO:0000313" key="3">
    <source>
        <dbReference type="Proteomes" id="UP000233220"/>
    </source>
</evidence>
<feature type="transmembrane region" description="Helical" evidence="1">
    <location>
        <begin position="35"/>
        <end position="56"/>
    </location>
</feature>
<keyword evidence="1" id="KW-0812">Transmembrane</keyword>
<dbReference type="Ensembl" id="ENSSBOT00000023731.1">
    <property type="protein sequence ID" value="ENSSBOP00000006979.1"/>
    <property type="gene ID" value="ENSSBOG00000020460.1"/>
</dbReference>
<name>A0A2K6SHZ0_SAIBB</name>
<accession>A0A2K6SHZ0</accession>
<dbReference type="GeneTree" id="ENSGT00990000203951"/>
<dbReference type="Proteomes" id="UP000233220">
    <property type="component" value="Unplaced"/>
</dbReference>
<evidence type="ECO:0000256" key="1">
    <source>
        <dbReference type="SAM" id="Phobius"/>
    </source>
</evidence>
<evidence type="ECO:0000313" key="2">
    <source>
        <dbReference type="Ensembl" id="ENSSBOP00000006979.1"/>
    </source>
</evidence>